<name>A0A9E8Z8W2_9CYAN</name>
<dbReference type="Proteomes" id="UP001163152">
    <property type="component" value="Chromosome"/>
</dbReference>
<evidence type="ECO:0000313" key="2">
    <source>
        <dbReference type="Proteomes" id="UP001163152"/>
    </source>
</evidence>
<accession>A0A9E8Z8W2</accession>
<proteinExistence type="predicted"/>
<organism evidence="1 2">
    <name type="scientific">Thermocoleostomius sinensis A174</name>
    <dbReference type="NCBI Taxonomy" id="2016057"/>
    <lineage>
        <taxon>Bacteria</taxon>
        <taxon>Bacillati</taxon>
        <taxon>Cyanobacteriota</taxon>
        <taxon>Cyanophyceae</taxon>
        <taxon>Oculatellales</taxon>
        <taxon>Oculatellaceae</taxon>
        <taxon>Thermocoleostomius</taxon>
    </lineage>
</organism>
<dbReference type="KEGG" id="tsin:OXH18_15930"/>
<reference evidence="1" key="1">
    <citation type="submission" date="2022-12" db="EMBL/GenBank/DDBJ databases">
        <title>Polyphasic identification of a Novel Hot-Spring Cyanobacterium Ocullathermofonsia sinensis gen nov. sp. nov. and Genomic Insights on its Adaptations to the Thermal Habitat.</title>
        <authorList>
            <person name="Daroch M."/>
            <person name="Tang J."/>
            <person name="Jiang Y."/>
        </authorList>
    </citation>
    <scope>NUCLEOTIDE SEQUENCE</scope>
    <source>
        <strain evidence="1">PKUAC-SCTA174</strain>
    </source>
</reference>
<dbReference type="RefSeq" id="WP_268608089.1">
    <property type="nucleotide sequence ID" value="NZ_CP113797.1"/>
</dbReference>
<dbReference type="AlphaFoldDB" id="A0A9E8Z8W2"/>
<protein>
    <submittedName>
        <fullName evidence="1">Uncharacterized protein</fullName>
    </submittedName>
</protein>
<evidence type="ECO:0000313" key="1">
    <source>
        <dbReference type="EMBL" id="WAL58663.1"/>
    </source>
</evidence>
<gene>
    <name evidence="1" type="ORF">OXH18_15930</name>
</gene>
<sequence length="164" mass="18941">MPKFANSIAWQQAELLMQPAFIRIIDNIGKQLEQSSWKGTYHDIQVWAEGTSEETKTQVKNLQQQLTTAKPEDAEAIQAQLDQLPNPYPGYQLCLEKDDRRITVDIWQLCYQICFRNYSPILNALDKDLIVEIDTSLIDSGEVDWLRLEAKTKNLIEQIFSNLP</sequence>
<dbReference type="EMBL" id="CP113797">
    <property type="protein sequence ID" value="WAL58663.1"/>
    <property type="molecule type" value="Genomic_DNA"/>
</dbReference>
<keyword evidence="2" id="KW-1185">Reference proteome</keyword>